<keyword evidence="9 15" id="KW-0560">Oxidoreductase</keyword>
<evidence type="ECO:0000256" key="7">
    <source>
        <dbReference type="ARBA" id="ARBA00022741"/>
    </source>
</evidence>
<accession>A0A154BVV5</accession>
<evidence type="ECO:0000256" key="8">
    <source>
        <dbReference type="ARBA" id="ARBA00022840"/>
    </source>
</evidence>
<evidence type="ECO:0000256" key="11">
    <source>
        <dbReference type="ARBA" id="ARBA00023014"/>
    </source>
</evidence>
<dbReference type="InterPro" id="IPR000318">
    <property type="entry name" value="Nase_comp1_CS"/>
</dbReference>
<keyword evidence="10 15" id="KW-0408">Iron</keyword>
<comment type="function">
    <text evidence="1 15">This molybdenum-iron protein is part of the nitrogenase complex that catalyzes the key enzymatic reactions in nitrogen fixation.</text>
</comment>
<evidence type="ECO:0000256" key="1">
    <source>
        <dbReference type="ARBA" id="ARBA00002621"/>
    </source>
</evidence>
<dbReference type="GO" id="GO:0005524">
    <property type="term" value="F:ATP binding"/>
    <property type="evidence" value="ECO:0007669"/>
    <property type="project" value="UniProtKB-KW"/>
</dbReference>
<feature type="domain" description="Nitrogenase/oxidoreductase component 1" evidence="16">
    <location>
        <begin position="24"/>
        <end position="445"/>
    </location>
</feature>
<dbReference type="STRING" id="1794912.AXX12_00540"/>
<dbReference type="GO" id="GO:0016612">
    <property type="term" value="C:molybdenum-iron nitrogenase complex"/>
    <property type="evidence" value="ECO:0007669"/>
    <property type="project" value="InterPro"/>
</dbReference>
<dbReference type="OrthoDB" id="9800746at2"/>
<dbReference type="PROSITE" id="PS00699">
    <property type="entry name" value="NITROGENASE_1_1"/>
    <property type="match status" value="1"/>
</dbReference>
<evidence type="ECO:0000256" key="6">
    <source>
        <dbReference type="ARBA" id="ARBA00022723"/>
    </source>
</evidence>
<sequence>MLDCTPKEITERNSGGIINPAKTCQPIGAMYAALGIHKCLPHSHGSQGCCSYHRMHLTRHFRDPVMASTSCFTEGSSVFGGGANLKASIQNVFHIYKPDVMAIHTTCLTETIGDDVSSIIKTADVAEGKLVIHANTPSYVGSHITGFSNMTKAMVSYLAESTSPIKKEQINIIPGFVNPGDMREIKRIVKSMDIEYILFPDTSGVVDTPMTGEFQMYPEGGTTVEQLKDTGNSKVSLALGRFASSDPADLLNKKCKVPVVTLKTPIGIKATDALLMTLRTAFAHEIPKELEVERGQLVDIMTDTHFHFHGKTVAIFGDPDIVTGLTEFVLSLGMIPIHVLTGTPGGSSNSVAGSFEDDINAMLKPTGIQANVKSAGDLFTLHQWMKNQPVDLLIGNTYGKYIARAEDVPFVRVGFPILDRSVHSYLPIVGYHGAMRLVEMISNALLDRQDRDAADEDFELVM</sequence>
<dbReference type="InterPro" id="IPR000510">
    <property type="entry name" value="Nase/OxRdtase_comp1"/>
</dbReference>
<gene>
    <name evidence="17" type="ORF">AXX12_00540</name>
</gene>
<evidence type="ECO:0000256" key="14">
    <source>
        <dbReference type="RuleBase" id="RU004021"/>
    </source>
</evidence>
<dbReference type="PANTHER" id="PTHR33712">
    <property type="entry name" value="LIGHT-INDEPENDENT PROTOCHLOROPHYLLIDE REDUCTASE SUBUNIT B"/>
    <property type="match status" value="1"/>
</dbReference>
<protein>
    <recommendedName>
        <fullName evidence="5 15">Nitrogenase molybdenum-iron protein beta chain</fullName>
        <ecNumber evidence="4 15">1.18.6.1</ecNumber>
    </recommendedName>
    <alternativeName>
        <fullName evidence="15">Dinitrogenase</fullName>
    </alternativeName>
</protein>
<dbReference type="Pfam" id="PF00148">
    <property type="entry name" value="Oxidored_nitro"/>
    <property type="match status" value="1"/>
</dbReference>
<evidence type="ECO:0000256" key="4">
    <source>
        <dbReference type="ARBA" id="ARBA00012773"/>
    </source>
</evidence>
<proteinExistence type="inferred from homology"/>
<keyword evidence="8 15" id="KW-0067">ATP-binding</keyword>
<comment type="cofactor">
    <cofactor evidence="15">
        <name>[8Fe-7S] cluster</name>
        <dbReference type="ChEBI" id="CHEBI:21143"/>
    </cofactor>
    <text evidence="15">Binds 1 [8Fe-7S] cluster per heterodimer.</text>
</comment>
<evidence type="ECO:0000256" key="2">
    <source>
        <dbReference type="ARBA" id="ARBA00011002"/>
    </source>
</evidence>
<name>A0A154BVV5_ANASB</name>
<dbReference type="Gene3D" id="3.40.50.1980">
    <property type="entry name" value="Nitrogenase molybdenum iron protein domain"/>
    <property type="match status" value="3"/>
</dbReference>
<keyword evidence="6 15" id="KW-0479">Metal-binding</keyword>
<dbReference type="SUPFAM" id="SSF53807">
    <property type="entry name" value="Helical backbone' metal receptor"/>
    <property type="match status" value="1"/>
</dbReference>
<dbReference type="GO" id="GO:0051536">
    <property type="term" value="F:iron-sulfur cluster binding"/>
    <property type="evidence" value="ECO:0007669"/>
    <property type="project" value="UniProtKB-KW"/>
</dbReference>
<evidence type="ECO:0000313" key="18">
    <source>
        <dbReference type="Proteomes" id="UP000076268"/>
    </source>
</evidence>
<dbReference type="EC" id="1.18.6.1" evidence="4 15"/>
<evidence type="ECO:0000256" key="12">
    <source>
        <dbReference type="ARBA" id="ARBA00023231"/>
    </source>
</evidence>
<evidence type="ECO:0000256" key="10">
    <source>
        <dbReference type="ARBA" id="ARBA00023004"/>
    </source>
</evidence>
<evidence type="ECO:0000256" key="3">
    <source>
        <dbReference type="ARBA" id="ARBA00011462"/>
    </source>
</evidence>
<dbReference type="RefSeq" id="WP_066236710.1">
    <property type="nucleotide sequence ID" value="NZ_LSGP01000001.1"/>
</dbReference>
<reference evidence="17 18" key="1">
    <citation type="submission" date="2016-02" db="EMBL/GenBank/DDBJ databases">
        <title>Anaerosporomusa subterraneum gen. nov., sp. nov., a spore-forming obligate anaerobe isolated from saprolite.</title>
        <authorList>
            <person name="Choi J.K."/>
            <person name="Shah M."/>
            <person name="Yee N."/>
        </authorList>
    </citation>
    <scope>NUCLEOTIDE SEQUENCE [LARGE SCALE GENOMIC DNA]</scope>
    <source>
        <strain evidence="17 18">RU4</strain>
    </source>
</reference>
<evidence type="ECO:0000313" key="17">
    <source>
        <dbReference type="EMBL" id="KYZ78069.1"/>
    </source>
</evidence>
<dbReference type="PANTHER" id="PTHR33712:SF7">
    <property type="entry name" value="LIGHT-INDEPENDENT PROTOCHLOROPHYLLIDE REDUCTASE SUBUNIT B"/>
    <property type="match status" value="1"/>
</dbReference>
<dbReference type="AlphaFoldDB" id="A0A154BVV5"/>
<comment type="similarity">
    <text evidence="2 14">Belongs to the NifD/NifK/NifE/NifN family.</text>
</comment>
<evidence type="ECO:0000256" key="15">
    <source>
        <dbReference type="RuleBase" id="RU364127"/>
    </source>
</evidence>
<dbReference type="PROSITE" id="PS00090">
    <property type="entry name" value="NITROGENASE_1_2"/>
    <property type="match status" value="1"/>
</dbReference>
<comment type="caution">
    <text evidence="17">The sequence shown here is derived from an EMBL/GenBank/DDBJ whole genome shotgun (WGS) entry which is preliminary data.</text>
</comment>
<comment type="catalytic activity">
    <reaction evidence="13 15">
        <text>N2 + 8 reduced [2Fe-2S]-[ferredoxin] + 16 ATP + 16 H2O = H2 + 8 oxidized [2Fe-2S]-[ferredoxin] + 2 NH4(+) + 16 ADP + 16 phosphate + 6 H(+)</text>
        <dbReference type="Rhea" id="RHEA:21448"/>
        <dbReference type="Rhea" id="RHEA-COMP:10000"/>
        <dbReference type="Rhea" id="RHEA-COMP:10001"/>
        <dbReference type="ChEBI" id="CHEBI:15377"/>
        <dbReference type="ChEBI" id="CHEBI:15378"/>
        <dbReference type="ChEBI" id="CHEBI:17997"/>
        <dbReference type="ChEBI" id="CHEBI:18276"/>
        <dbReference type="ChEBI" id="CHEBI:28938"/>
        <dbReference type="ChEBI" id="CHEBI:30616"/>
        <dbReference type="ChEBI" id="CHEBI:33737"/>
        <dbReference type="ChEBI" id="CHEBI:33738"/>
        <dbReference type="ChEBI" id="CHEBI:43474"/>
        <dbReference type="ChEBI" id="CHEBI:456216"/>
        <dbReference type="EC" id="1.18.6.1"/>
    </reaction>
</comment>
<dbReference type="EMBL" id="LSGP01000001">
    <property type="protein sequence ID" value="KYZ78069.1"/>
    <property type="molecule type" value="Genomic_DNA"/>
</dbReference>
<evidence type="ECO:0000256" key="5">
    <source>
        <dbReference type="ARBA" id="ARBA00014775"/>
    </source>
</evidence>
<keyword evidence="12 14" id="KW-0535">Nitrogen fixation</keyword>
<dbReference type="InterPro" id="IPR050152">
    <property type="entry name" value="ChlB/BchB/BchZ"/>
</dbReference>
<dbReference type="Proteomes" id="UP000076268">
    <property type="component" value="Unassembled WGS sequence"/>
</dbReference>
<dbReference type="Gene3D" id="1.20.89.10">
    <property type="entry name" value="Nitrogenase Molybdenum-iron Protein, subunit B, domain 4"/>
    <property type="match status" value="1"/>
</dbReference>
<dbReference type="GO" id="GO:0046872">
    <property type="term" value="F:metal ion binding"/>
    <property type="evidence" value="ECO:0007669"/>
    <property type="project" value="UniProtKB-KW"/>
</dbReference>
<evidence type="ECO:0000256" key="13">
    <source>
        <dbReference type="ARBA" id="ARBA00047967"/>
    </source>
</evidence>
<dbReference type="InterPro" id="IPR005976">
    <property type="entry name" value="Nase_Mo-Fe_CF_bsu"/>
</dbReference>
<evidence type="ECO:0000259" key="16">
    <source>
        <dbReference type="Pfam" id="PF00148"/>
    </source>
</evidence>
<dbReference type="GO" id="GO:0016163">
    <property type="term" value="F:nitrogenase activity"/>
    <property type="evidence" value="ECO:0007669"/>
    <property type="project" value="UniProtKB-EC"/>
</dbReference>
<comment type="subunit">
    <text evidence="3 15">Tetramer of two alpha and two beta chains. Forms complex with the iron protein (nitrogenase component 2).</text>
</comment>
<evidence type="ECO:0000256" key="9">
    <source>
        <dbReference type="ARBA" id="ARBA00023002"/>
    </source>
</evidence>
<organism evidence="17 18">
    <name type="scientific">Anaerosporomusa subterranea</name>
    <dbReference type="NCBI Taxonomy" id="1794912"/>
    <lineage>
        <taxon>Bacteria</taxon>
        <taxon>Bacillati</taxon>
        <taxon>Bacillota</taxon>
        <taxon>Negativicutes</taxon>
        <taxon>Acetonemataceae</taxon>
        <taxon>Anaerosporomusa</taxon>
    </lineage>
</organism>
<dbReference type="NCBIfam" id="TIGR01286">
    <property type="entry name" value="nifK"/>
    <property type="match status" value="1"/>
</dbReference>
<keyword evidence="7 15" id="KW-0547">Nucleotide-binding</keyword>
<keyword evidence="11 15" id="KW-0411">Iron-sulfur</keyword>
<keyword evidence="18" id="KW-1185">Reference proteome</keyword>